<dbReference type="EMBL" id="JBHSML010000003">
    <property type="protein sequence ID" value="MFC5516192.1"/>
    <property type="molecule type" value="Genomic_DNA"/>
</dbReference>
<gene>
    <name evidence="2" type="ORF">ACFPP9_10460</name>
</gene>
<feature type="domain" description="Glutamine amidotransferase" evidence="1">
    <location>
        <begin position="46"/>
        <end position="185"/>
    </location>
</feature>
<dbReference type="Pfam" id="PF00117">
    <property type="entry name" value="GATase"/>
    <property type="match status" value="1"/>
</dbReference>
<dbReference type="NCBIfam" id="NF005458">
    <property type="entry name" value="PRK07053.1"/>
    <property type="match status" value="1"/>
</dbReference>
<organism evidence="2 3">
    <name type="scientific">Kaistia terrae</name>
    <dbReference type="NCBI Taxonomy" id="537017"/>
    <lineage>
        <taxon>Bacteria</taxon>
        <taxon>Pseudomonadati</taxon>
        <taxon>Pseudomonadota</taxon>
        <taxon>Alphaproteobacteria</taxon>
        <taxon>Hyphomicrobiales</taxon>
        <taxon>Kaistiaceae</taxon>
        <taxon>Kaistia</taxon>
    </lineage>
</organism>
<evidence type="ECO:0000259" key="1">
    <source>
        <dbReference type="Pfam" id="PF00117"/>
    </source>
</evidence>
<dbReference type="CDD" id="cd01741">
    <property type="entry name" value="GATase1_1"/>
    <property type="match status" value="1"/>
</dbReference>
<reference evidence="3" key="1">
    <citation type="journal article" date="2019" name="Int. J. Syst. Evol. Microbiol.">
        <title>The Global Catalogue of Microorganisms (GCM) 10K type strain sequencing project: providing services to taxonomists for standard genome sequencing and annotation.</title>
        <authorList>
            <consortium name="The Broad Institute Genomics Platform"/>
            <consortium name="The Broad Institute Genome Sequencing Center for Infectious Disease"/>
            <person name="Wu L."/>
            <person name="Ma J."/>
        </authorList>
    </citation>
    <scope>NUCLEOTIDE SEQUENCE [LARGE SCALE GENOMIC DNA]</scope>
    <source>
        <strain evidence="3">KACC 12633</strain>
    </source>
</reference>
<protein>
    <submittedName>
        <fullName evidence="2">Glutamine amidotransferase</fullName>
    </submittedName>
</protein>
<sequence>MPKTVLALRHVQFEDLGVFAPALADAGFSITYRDAGDADFLAGDPLAPDLLVVLGGPIGVYEDETYPFLRAERDFIARRLASGRPTLGLCLGAQLIAAALGSRVFPSGVKEIGFAPVTLTPAGAESPLRHLEGGPVLHWHGDTYDLPEGAIHLASTGPCPQQAFSLGPSILALQFHPEADTGPRFERWLVGHAAELAGAGIDIPALRREAAQYGPALAGRADALMREWLAQAGLAGAH</sequence>
<dbReference type="SUPFAM" id="SSF52317">
    <property type="entry name" value="Class I glutamine amidotransferase-like"/>
    <property type="match status" value="1"/>
</dbReference>
<evidence type="ECO:0000313" key="2">
    <source>
        <dbReference type="EMBL" id="MFC5516192.1"/>
    </source>
</evidence>
<dbReference type="InterPro" id="IPR017926">
    <property type="entry name" value="GATASE"/>
</dbReference>
<keyword evidence="2" id="KW-0315">Glutamine amidotransferase</keyword>
<dbReference type="PANTHER" id="PTHR42695">
    <property type="entry name" value="GLUTAMINE AMIDOTRANSFERASE YLR126C-RELATED"/>
    <property type="match status" value="1"/>
</dbReference>
<comment type="caution">
    <text evidence="2">The sequence shown here is derived from an EMBL/GenBank/DDBJ whole genome shotgun (WGS) entry which is preliminary data.</text>
</comment>
<evidence type="ECO:0000313" key="3">
    <source>
        <dbReference type="Proteomes" id="UP001596150"/>
    </source>
</evidence>
<keyword evidence="3" id="KW-1185">Reference proteome</keyword>
<dbReference type="PANTHER" id="PTHR42695:SF5">
    <property type="entry name" value="GLUTAMINE AMIDOTRANSFERASE YLR126C-RELATED"/>
    <property type="match status" value="1"/>
</dbReference>
<name>A0ABW0PWV0_9HYPH</name>
<dbReference type="PROSITE" id="PS51273">
    <property type="entry name" value="GATASE_TYPE_1"/>
    <property type="match status" value="1"/>
</dbReference>
<proteinExistence type="predicted"/>
<dbReference type="InterPro" id="IPR029062">
    <property type="entry name" value="Class_I_gatase-like"/>
</dbReference>
<dbReference type="Proteomes" id="UP001596150">
    <property type="component" value="Unassembled WGS sequence"/>
</dbReference>
<accession>A0ABW0PWV0</accession>
<dbReference type="InterPro" id="IPR044992">
    <property type="entry name" value="ChyE-like"/>
</dbReference>
<dbReference type="RefSeq" id="WP_266341601.1">
    <property type="nucleotide sequence ID" value="NZ_JAPKNH010000001.1"/>
</dbReference>
<dbReference type="Gene3D" id="3.40.50.880">
    <property type="match status" value="1"/>
</dbReference>